<proteinExistence type="inferred from homology"/>
<evidence type="ECO:0000256" key="12">
    <source>
        <dbReference type="SAM" id="MobiDB-lite"/>
    </source>
</evidence>
<dbReference type="CDD" id="cd15505">
    <property type="entry name" value="PHD_ING"/>
    <property type="match status" value="1"/>
</dbReference>
<feature type="compositionally biased region" description="Low complexity" evidence="12">
    <location>
        <begin position="204"/>
        <end position="216"/>
    </location>
</feature>
<evidence type="ECO:0000313" key="14">
    <source>
        <dbReference type="Proteomes" id="UP000887577"/>
    </source>
</evidence>
<evidence type="ECO:0000256" key="10">
    <source>
        <dbReference type="PIRSR" id="PIRSR628651-51"/>
    </source>
</evidence>
<evidence type="ECO:0000256" key="3">
    <source>
        <dbReference type="ARBA" id="ARBA00022604"/>
    </source>
</evidence>
<feature type="domain" description="PHD-type" evidence="13">
    <location>
        <begin position="389"/>
        <end position="438"/>
    </location>
</feature>
<evidence type="ECO:0000256" key="9">
    <source>
        <dbReference type="ARBA" id="ARBA00023242"/>
    </source>
</evidence>
<keyword evidence="5 11" id="KW-0863">Zinc-finger</keyword>
<dbReference type="WBParaSite" id="PSU_v2.g16517.t1">
    <property type="protein sequence ID" value="PSU_v2.g16517.t1"/>
    <property type="gene ID" value="PSU_v2.g16517"/>
</dbReference>
<dbReference type="GO" id="GO:0008270">
    <property type="term" value="F:zinc ion binding"/>
    <property type="evidence" value="ECO:0007669"/>
    <property type="project" value="UniProtKB-KW"/>
</dbReference>
<keyword evidence="8" id="KW-0804">Transcription</keyword>
<dbReference type="GO" id="GO:0035267">
    <property type="term" value="C:NuA4 histone acetyltransferase complex"/>
    <property type="evidence" value="ECO:0007669"/>
    <property type="project" value="TreeGrafter"/>
</dbReference>
<keyword evidence="7" id="KW-0805">Transcription regulation</keyword>
<feature type="region of interest" description="Disordered" evidence="12">
    <location>
        <begin position="195"/>
        <end position="223"/>
    </location>
</feature>
<evidence type="ECO:0000313" key="15">
    <source>
        <dbReference type="WBParaSite" id="PSU_v2.g16517.t1"/>
    </source>
</evidence>
<evidence type="ECO:0000256" key="4">
    <source>
        <dbReference type="ARBA" id="ARBA00022723"/>
    </source>
</evidence>
<keyword evidence="3" id="KW-0341">Growth regulation</keyword>
<sequence>MQYYYECLEVYEKLVPEVKKHCKILRKLDAKFLVVRESYLEALSEFEEKKEHMTPQAFIQNKKVVDKGNDTLTRLANEKWKTANSLMVTIEYHLSRINGYVREFKCEIDSDSPGTSIEIEKRFLEANRKRVKEIQDLREAYPFLDDLFKIPEAEPETSEPVNEPVIEPIKINGHRQNIAVLLQDIGSVFRDDDATMLTLPEPSPSSNSVSPMEVSPGPHGNLSFTQKAQQMFKENKLGPGRPSNHFPLTNSTGTPEPINSSAPIPQFNSSSYNHGSISQIKTETPHPIASSSYSFPQDYSRLPQQPTSQQQYTLPSMYINSHPANPPQIPLQQQQHQPNATFLAQQQQQHHHQPQQPPQQQYSRPGQVRPPAAPNGNNVDGNEEDEDDREWCFCGEHSYGEMIACENDDCLYKWFHYGCLGITVPPKGSFYCPECQKNLGINRN</sequence>
<evidence type="ECO:0000256" key="6">
    <source>
        <dbReference type="ARBA" id="ARBA00022833"/>
    </source>
</evidence>
<dbReference type="InterPro" id="IPR001965">
    <property type="entry name" value="Znf_PHD"/>
</dbReference>
<keyword evidence="4 10" id="KW-0479">Metal-binding</keyword>
<evidence type="ECO:0000256" key="5">
    <source>
        <dbReference type="ARBA" id="ARBA00022771"/>
    </source>
</evidence>
<evidence type="ECO:0000256" key="7">
    <source>
        <dbReference type="ARBA" id="ARBA00023015"/>
    </source>
</evidence>
<feature type="region of interest" description="Disordered" evidence="12">
    <location>
        <begin position="235"/>
        <end position="387"/>
    </location>
</feature>
<evidence type="ECO:0000256" key="11">
    <source>
        <dbReference type="PROSITE-ProRule" id="PRU00146"/>
    </source>
</evidence>
<dbReference type="PROSITE" id="PS50016">
    <property type="entry name" value="ZF_PHD_2"/>
    <property type="match status" value="1"/>
</dbReference>
<dbReference type="PANTHER" id="PTHR10333">
    <property type="entry name" value="INHIBITOR OF GROWTH PROTEIN"/>
    <property type="match status" value="1"/>
</dbReference>
<evidence type="ECO:0000259" key="13">
    <source>
        <dbReference type="PROSITE" id="PS50016"/>
    </source>
</evidence>
<keyword evidence="14" id="KW-1185">Reference proteome</keyword>
<dbReference type="InterPro" id="IPR019787">
    <property type="entry name" value="Znf_PHD-finger"/>
</dbReference>
<comment type="similarity">
    <text evidence="2">Belongs to the ING family.</text>
</comment>
<name>A0A914YAR3_9BILA</name>
<dbReference type="SUPFAM" id="SSF57903">
    <property type="entry name" value="FYVE/PHD zinc finger"/>
    <property type="match status" value="1"/>
</dbReference>
<feature type="binding site" evidence="10">
    <location>
        <position position="394"/>
    </location>
    <ligand>
        <name>Zn(2+)</name>
        <dbReference type="ChEBI" id="CHEBI:29105"/>
        <label>1</label>
    </ligand>
</feature>
<feature type="binding site" evidence="10">
    <location>
        <position position="392"/>
    </location>
    <ligand>
        <name>Zn(2+)</name>
        <dbReference type="ChEBI" id="CHEBI:29105"/>
        <label>1</label>
    </ligand>
</feature>
<dbReference type="InterPro" id="IPR013083">
    <property type="entry name" value="Znf_RING/FYVE/PHD"/>
</dbReference>
<feature type="compositionally biased region" description="Polar residues" evidence="12">
    <location>
        <begin position="246"/>
        <end position="282"/>
    </location>
</feature>
<evidence type="ECO:0000256" key="8">
    <source>
        <dbReference type="ARBA" id="ARBA00023163"/>
    </source>
</evidence>
<feature type="binding site" evidence="10">
    <location>
        <position position="410"/>
    </location>
    <ligand>
        <name>Zn(2+)</name>
        <dbReference type="ChEBI" id="CHEBI:29105"/>
        <label>2</label>
    </ligand>
</feature>
<feature type="binding site" evidence="10">
    <location>
        <position position="419"/>
    </location>
    <ligand>
        <name>Zn(2+)</name>
        <dbReference type="ChEBI" id="CHEBI:29105"/>
        <label>1</label>
    </ligand>
</feature>
<dbReference type="PROSITE" id="PS01359">
    <property type="entry name" value="ZF_PHD_1"/>
    <property type="match status" value="1"/>
</dbReference>
<dbReference type="GO" id="GO:0005634">
    <property type="term" value="C:nucleus"/>
    <property type="evidence" value="ECO:0007669"/>
    <property type="project" value="UniProtKB-SubCell"/>
</dbReference>
<keyword evidence="9" id="KW-0539">Nucleus</keyword>
<feature type="binding site" evidence="10">
    <location>
        <position position="416"/>
    </location>
    <ligand>
        <name>Zn(2+)</name>
        <dbReference type="ChEBI" id="CHEBI:29105"/>
        <label>1</label>
    </ligand>
</feature>
<dbReference type="InterPro" id="IPR011011">
    <property type="entry name" value="Znf_FYVE_PHD"/>
</dbReference>
<accession>A0A914YAR3</accession>
<feature type="binding site" evidence="10">
    <location>
        <position position="435"/>
    </location>
    <ligand>
        <name>Zn(2+)</name>
        <dbReference type="ChEBI" id="CHEBI:29105"/>
        <label>2</label>
    </ligand>
</feature>
<comment type="subcellular location">
    <subcellularLocation>
        <location evidence="1">Nucleus</location>
    </subcellularLocation>
</comment>
<evidence type="ECO:0000256" key="2">
    <source>
        <dbReference type="ARBA" id="ARBA00010210"/>
    </source>
</evidence>
<dbReference type="Proteomes" id="UP000887577">
    <property type="component" value="Unplaced"/>
</dbReference>
<dbReference type="InterPro" id="IPR028651">
    <property type="entry name" value="ING_fam"/>
</dbReference>
<feature type="binding site" evidence="10">
    <location>
        <position position="432"/>
    </location>
    <ligand>
        <name>Zn(2+)</name>
        <dbReference type="ChEBI" id="CHEBI:29105"/>
        <label>2</label>
    </ligand>
</feature>
<evidence type="ECO:0000256" key="1">
    <source>
        <dbReference type="ARBA" id="ARBA00004123"/>
    </source>
</evidence>
<dbReference type="InterPro" id="IPR019786">
    <property type="entry name" value="Zinc_finger_PHD-type_CS"/>
</dbReference>
<organism evidence="14 15">
    <name type="scientific">Panagrolaimus superbus</name>
    <dbReference type="NCBI Taxonomy" id="310955"/>
    <lineage>
        <taxon>Eukaryota</taxon>
        <taxon>Metazoa</taxon>
        <taxon>Ecdysozoa</taxon>
        <taxon>Nematoda</taxon>
        <taxon>Chromadorea</taxon>
        <taxon>Rhabditida</taxon>
        <taxon>Tylenchina</taxon>
        <taxon>Panagrolaimomorpha</taxon>
        <taxon>Panagrolaimoidea</taxon>
        <taxon>Panagrolaimidae</taxon>
        <taxon>Panagrolaimus</taxon>
    </lineage>
</organism>
<dbReference type="AlphaFoldDB" id="A0A914YAR3"/>
<feature type="compositionally biased region" description="Polar residues" evidence="12">
    <location>
        <begin position="289"/>
        <end position="314"/>
    </location>
</feature>
<dbReference type="SMART" id="SM00249">
    <property type="entry name" value="PHD"/>
    <property type="match status" value="1"/>
</dbReference>
<keyword evidence="6 10" id="KW-0862">Zinc</keyword>
<dbReference type="Gene3D" id="3.30.40.10">
    <property type="entry name" value="Zinc/RING finger domain, C3HC4 (zinc finger)"/>
    <property type="match status" value="1"/>
</dbReference>
<dbReference type="PANTHER" id="PTHR10333:SF103">
    <property type="entry name" value="INHIBITOR OF GROWTH PROTEIN 3"/>
    <property type="match status" value="1"/>
</dbReference>
<reference evidence="15" key="1">
    <citation type="submission" date="2022-11" db="UniProtKB">
        <authorList>
            <consortium name="WormBaseParasite"/>
        </authorList>
    </citation>
    <scope>IDENTIFICATION</scope>
</reference>
<feature type="binding site" evidence="10">
    <location>
        <position position="405"/>
    </location>
    <ligand>
        <name>Zn(2+)</name>
        <dbReference type="ChEBI" id="CHEBI:29105"/>
        <label>2</label>
    </ligand>
</feature>
<protein>
    <submittedName>
        <fullName evidence="15">PHD-type domain-containing protein</fullName>
    </submittedName>
</protein>